<accession>A0A0Q1CJW7</accession>
<evidence type="ECO:0000259" key="5">
    <source>
        <dbReference type="Pfam" id="PF02836"/>
    </source>
</evidence>
<dbReference type="InterPro" id="IPR051913">
    <property type="entry name" value="GH2_Domain-Containing"/>
</dbReference>
<evidence type="ECO:0000259" key="6">
    <source>
        <dbReference type="Pfam" id="PF02837"/>
    </source>
</evidence>
<dbReference type="Pfam" id="PF02836">
    <property type="entry name" value="Glyco_hydro_2_C"/>
    <property type="match status" value="1"/>
</dbReference>
<dbReference type="Gene3D" id="2.60.40.10">
    <property type="entry name" value="Immunoglobulins"/>
    <property type="match status" value="2"/>
</dbReference>
<dbReference type="AlphaFoldDB" id="A0A0Q1CJW7"/>
<dbReference type="Gene3D" id="3.20.20.80">
    <property type="entry name" value="Glycosidases"/>
    <property type="match status" value="1"/>
</dbReference>
<feature type="domain" description="Glycoside hydrolase family 2 immunoglobulin-like beta-sandwich" evidence="4">
    <location>
        <begin position="183"/>
        <end position="285"/>
    </location>
</feature>
<sequence>MKLKCIIFCVALFLLNCGQKPEEGALRTKENINKEWSYLENPTRSLADIENSLDWVSIDLPHTWNSEDPTDNMAGYRRSGSWYKKELELDGINPDKRYLLYFEGANITAKVYMNGSEIGTHIGGYIGFEIDISEHLQKGQNSIYVRVDNSYDRDIIPSQKSDFFIYGGITRDVWLITKPKTSIGNVKLTTPKVSHEKASLQVEVPLEGAEQVSDLKLIVVLKNEKGEVVVSKSEKVSSKTTTITITDIQNPQLWDISDPNLYKVNVSLSSNEEIIDEVLEKVGFRWFEFKKNGPFYLNGKRVLLRGTHRHEEHAGVGAAMSNEQHRKDMEQIKEMGANFVRLAHYPQDPEVYKACDELGILVWDELPWCRGGLGEETWQKNTKNMLTEIIDQNHNHPSIIIWSLGNEMYWLPDFEGGDDTTKMNTFLSELNTLAHKLDPTRKTAIRKYYEGADIVDVFSPSIWSGWYSGSYKSYQKAIETYKPQYNHFLHAEYGGSSHVGRHSENPITGEGVIKSEGWEEAIVQTKVANIAKIGDWSENYIVDLFDWHLRITETDSTFVGNAQWAFKDFGTPLRPENDIPYMNQKGLVDRNGKPKDAYYVFKSYWSDAPFIYIESETWTKRQGPKGKPRSINVFSNCDVVNLIHNGNELGKKVKDITKFPASGLVWDIDFEEGDNQLIAVSEMAGNTIRDTLNISYRYTKNGSAKELLLSSSKLKNGNFLLTAMAVDENGLRCLDYEDKVYFQCLEGGKALKNQGTPTGSEVIGMANGQASIEIIPDDTEIDLTVMVLNQNFKGTYLTIEK</sequence>
<dbReference type="InterPro" id="IPR036156">
    <property type="entry name" value="Beta-gal/glucu_dom_sf"/>
</dbReference>
<dbReference type="PANTHER" id="PTHR42732">
    <property type="entry name" value="BETA-GALACTOSIDASE"/>
    <property type="match status" value="1"/>
</dbReference>
<dbReference type="SUPFAM" id="SSF49303">
    <property type="entry name" value="beta-Galactosidase/glucuronidase domain"/>
    <property type="match status" value="1"/>
</dbReference>
<dbReference type="InterPro" id="IPR008979">
    <property type="entry name" value="Galactose-bd-like_sf"/>
</dbReference>
<evidence type="ECO:0000256" key="1">
    <source>
        <dbReference type="ARBA" id="ARBA00007401"/>
    </source>
</evidence>
<dbReference type="InterPro" id="IPR006103">
    <property type="entry name" value="Glyco_hydro_2_cat"/>
</dbReference>
<organism evidence="8 9">
    <name type="scientific">Flagellimonas eckloniae</name>
    <dbReference type="NCBI Taxonomy" id="346185"/>
    <lineage>
        <taxon>Bacteria</taxon>
        <taxon>Pseudomonadati</taxon>
        <taxon>Bacteroidota</taxon>
        <taxon>Flavobacteriia</taxon>
        <taxon>Flavobacteriales</taxon>
        <taxon>Flavobacteriaceae</taxon>
        <taxon>Flagellimonas</taxon>
    </lineage>
</organism>
<dbReference type="SUPFAM" id="SSF51445">
    <property type="entry name" value="(Trans)glycosidases"/>
    <property type="match status" value="1"/>
</dbReference>
<keyword evidence="3" id="KW-0326">Glycosidase</keyword>
<keyword evidence="9" id="KW-1185">Reference proteome</keyword>
<dbReference type="OrthoDB" id="9801077at2"/>
<dbReference type="SUPFAM" id="SSF49785">
    <property type="entry name" value="Galactose-binding domain-like"/>
    <property type="match status" value="1"/>
</dbReference>
<evidence type="ECO:0000313" key="9">
    <source>
        <dbReference type="Proteomes" id="UP000050827"/>
    </source>
</evidence>
<comment type="caution">
    <text evidence="8">The sequence shown here is derived from an EMBL/GenBank/DDBJ whole genome shotgun (WGS) entry which is preliminary data.</text>
</comment>
<evidence type="ECO:0000256" key="3">
    <source>
        <dbReference type="ARBA" id="ARBA00023295"/>
    </source>
</evidence>
<dbReference type="Proteomes" id="UP000050827">
    <property type="component" value="Unassembled WGS sequence"/>
</dbReference>
<dbReference type="InterPro" id="IPR006101">
    <property type="entry name" value="Glyco_hydro_2"/>
</dbReference>
<evidence type="ECO:0000259" key="4">
    <source>
        <dbReference type="Pfam" id="PF00703"/>
    </source>
</evidence>
<proteinExistence type="inferred from homology"/>
<dbReference type="PATRIC" id="fig|1547436.3.peg.3404"/>
<dbReference type="GO" id="GO:0005975">
    <property type="term" value="P:carbohydrate metabolic process"/>
    <property type="evidence" value="ECO:0007669"/>
    <property type="project" value="InterPro"/>
</dbReference>
<dbReference type="Gene3D" id="2.60.120.260">
    <property type="entry name" value="Galactose-binding domain-like"/>
    <property type="match status" value="1"/>
</dbReference>
<feature type="domain" description="DUF4982" evidence="7">
    <location>
        <begin position="626"/>
        <end position="680"/>
    </location>
</feature>
<dbReference type="EMBL" id="LCTZ01000002">
    <property type="protein sequence ID" value="KQC31316.1"/>
    <property type="molecule type" value="Genomic_DNA"/>
</dbReference>
<dbReference type="Pfam" id="PF00703">
    <property type="entry name" value="Glyco_hydro_2"/>
    <property type="match status" value="1"/>
</dbReference>
<dbReference type="Pfam" id="PF02837">
    <property type="entry name" value="Glyco_hydro_2_N"/>
    <property type="match status" value="1"/>
</dbReference>
<dbReference type="PRINTS" id="PR00132">
    <property type="entry name" value="GLHYDRLASE2"/>
</dbReference>
<dbReference type="RefSeq" id="WP_055397201.1">
    <property type="nucleotide sequence ID" value="NZ_LCTZ01000002.1"/>
</dbReference>
<feature type="domain" description="Glycosyl hydrolases family 2 sugar binding" evidence="6">
    <location>
        <begin position="79"/>
        <end position="179"/>
    </location>
</feature>
<evidence type="ECO:0000313" key="8">
    <source>
        <dbReference type="EMBL" id="KQC31316.1"/>
    </source>
</evidence>
<evidence type="ECO:0000259" key="7">
    <source>
        <dbReference type="Pfam" id="PF16355"/>
    </source>
</evidence>
<reference evidence="8 9" key="1">
    <citation type="submission" date="2015-04" db="EMBL/GenBank/DDBJ databases">
        <title>Complete genome of flavobacterium.</title>
        <authorList>
            <person name="Kwon Y.M."/>
            <person name="Kim S.-J."/>
        </authorList>
    </citation>
    <scope>NUCLEOTIDE SEQUENCE [LARGE SCALE GENOMIC DNA]</scope>
    <source>
        <strain evidence="8 9">DK169</strain>
    </source>
</reference>
<keyword evidence="2" id="KW-0378">Hydrolase</keyword>
<evidence type="ECO:0000256" key="2">
    <source>
        <dbReference type="ARBA" id="ARBA00022801"/>
    </source>
</evidence>
<dbReference type="InterPro" id="IPR032311">
    <property type="entry name" value="DUF4982"/>
</dbReference>
<dbReference type="InterPro" id="IPR013783">
    <property type="entry name" value="Ig-like_fold"/>
</dbReference>
<name>A0A0Q1CJW7_9FLAO</name>
<dbReference type="Pfam" id="PF16355">
    <property type="entry name" value="DUF4982"/>
    <property type="match status" value="1"/>
</dbReference>
<dbReference type="GO" id="GO:0004553">
    <property type="term" value="F:hydrolase activity, hydrolyzing O-glycosyl compounds"/>
    <property type="evidence" value="ECO:0007669"/>
    <property type="project" value="InterPro"/>
</dbReference>
<dbReference type="InterPro" id="IPR006102">
    <property type="entry name" value="Ig-like_GH2"/>
</dbReference>
<gene>
    <name evidence="8" type="ORF">AAY42_16515</name>
</gene>
<protein>
    <submittedName>
        <fullName evidence="8">Beta-galactosidase</fullName>
    </submittedName>
</protein>
<comment type="similarity">
    <text evidence="1">Belongs to the glycosyl hydrolase 2 family.</text>
</comment>
<dbReference type="STRING" id="346185.AAY42_16515"/>
<feature type="domain" description="Glycoside hydrolase family 2 catalytic" evidence="5">
    <location>
        <begin position="291"/>
        <end position="606"/>
    </location>
</feature>
<dbReference type="InterPro" id="IPR017853">
    <property type="entry name" value="GH"/>
</dbReference>
<dbReference type="InterPro" id="IPR006104">
    <property type="entry name" value="Glyco_hydro_2_N"/>
</dbReference>
<dbReference type="PANTHER" id="PTHR42732:SF1">
    <property type="entry name" value="BETA-MANNOSIDASE"/>
    <property type="match status" value="1"/>
</dbReference>